<name>A0AAX1UF66_CERSP</name>
<comment type="caution">
    <text evidence="1">The sequence shown here is derived from an EMBL/GenBank/DDBJ whole genome shotgun (WGS) entry which is preliminary data.</text>
</comment>
<dbReference type="EMBL" id="QWGP01000053">
    <property type="protein sequence ID" value="RHZ90520.1"/>
    <property type="molecule type" value="Genomic_DNA"/>
</dbReference>
<evidence type="ECO:0000313" key="2">
    <source>
        <dbReference type="Proteomes" id="UP000266305"/>
    </source>
</evidence>
<reference evidence="1 2" key="1">
    <citation type="submission" date="2018-08" db="EMBL/GenBank/DDBJ databases">
        <title>Draft genome sequence of Rhodobacter sphaeroides FY.</title>
        <authorList>
            <person name="Rayyan A."/>
            <person name="Meyer T.E."/>
            <person name="Kyndt J.A."/>
        </authorList>
    </citation>
    <scope>NUCLEOTIDE SEQUENCE [LARGE SCALE GENOMIC DNA]</scope>
    <source>
        <strain evidence="1 2">FY</strain>
    </source>
</reference>
<protein>
    <submittedName>
        <fullName evidence="1">BrnT family toxin</fullName>
    </submittedName>
</protein>
<sequence>MSDGIELEWNEDKRQATLADRGLDFADVALIDWDAALTLEDTRRPYPETRYITVAPIRDRLCVVAWCWRGDVLRVISLRKANAREERKYG</sequence>
<dbReference type="Pfam" id="PF04365">
    <property type="entry name" value="BrnT_toxin"/>
    <property type="match status" value="1"/>
</dbReference>
<dbReference type="InterPro" id="IPR038573">
    <property type="entry name" value="BrnT_sf"/>
</dbReference>
<organism evidence="1 2">
    <name type="scientific">Cereibacter sphaeroides</name>
    <name type="common">Rhodobacter sphaeroides</name>
    <dbReference type="NCBI Taxonomy" id="1063"/>
    <lineage>
        <taxon>Bacteria</taxon>
        <taxon>Pseudomonadati</taxon>
        <taxon>Pseudomonadota</taxon>
        <taxon>Alphaproteobacteria</taxon>
        <taxon>Rhodobacterales</taxon>
        <taxon>Paracoccaceae</taxon>
        <taxon>Cereibacter</taxon>
    </lineage>
</organism>
<dbReference type="InterPro" id="IPR007460">
    <property type="entry name" value="BrnT_toxin"/>
</dbReference>
<proteinExistence type="predicted"/>
<dbReference type="Proteomes" id="UP000266305">
    <property type="component" value="Unassembled WGS sequence"/>
</dbReference>
<dbReference type="RefSeq" id="WP_017140411.1">
    <property type="nucleotide sequence ID" value="NZ_BJXO01000092.1"/>
</dbReference>
<dbReference type="AlphaFoldDB" id="A0AAX1UF66"/>
<dbReference type="Gene3D" id="3.10.450.530">
    <property type="entry name" value="Ribonuclease toxin, BrnT, of type II toxin-antitoxin system"/>
    <property type="match status" value="1"/>
</dbReference>
<dbReference type="GeneID" id="3722123"/>
<evidence type="ECO:0000313" key="1">
    <source>
        <dbReference type="EMBL" id="RHZ90520.1"/>
    </source>
</evidence>
<accession>A0AAX1UF66</accession>
<gene>
    <name evidence="1" type="ORF">D1114_22905</name>
</gene>